<dbReference type="SUPFAM" id="SSF50998">
    <property type="entry name" value="Quinoprotein alcohol dehydrogenase-like"/>
    <property type="match status" value="1"/>
</dbReference>
<dbReference type="InterPro" id="IPR011047">
    <property type="entry name" value="Quinoprotein_ADH-like_sf"/>
</dbReference>
<evidence type="ECO:0000256" key="9">
    <source>
        <dbReference type="ARBA" id="ARBA00023136"/>
    </source>
</evidence>
<keyword evidence="6" id="KW-0634">PQQ</keyword>
<dbReference type="GO" id="GO:0048038">
    <property type="term" value="F:quinone binding"/>
    <property type="evidence" value="ECO:0007669"/>
    <property type="project" value="InterPro"/>
</dbReference>
<dbReference type="CDD" id="cd10280">
    <property type="entry name" value="PQQ_mGDH"/>
    <property type="match status" value="1"/>
</dbReference>
<comment type="similarity">
    <text evidence="3">Belongs to the bacterial PQQ dehydrogenase family.</text>
</comment>
<evidence type="ECO:0000256" key="5">
    <source>
        <dbReference type="ARBA" id="ARBA00022692"/>
    </source>
</evidence>
<dbReference type="Pfam" id="PF01011">
    <property type="entry name" value="PQQ"/>
    <property type="match status" value="2"/>
</dbReference>
<reference evidence="13 14" key="1">
    <citation type="submission" date="2017-01" db="EMBL/GenBank/DDBJ databases">
        <authorList>
            <person name="Mah S.A."/>
            <person name="Swanson W.J."/>
            <person name="Moy G.W."/>
            <person name="Vacquier V.D."/>
        </authorList>
    </citation>
    <scope>NUCLEOTIDE SEQUENCE [LARGE SCALE GENOMIC DNA]</scope>
    <source>
        <strain evidence="13 14">DSM 21219</strain>
    </source>
</reference>
<evidence type="ECO:0000313" key="14">
    <source>
        <dbReference type="Proteomes" id="UP000192455"/>
    </source>
</evidence>
<evidence type="ECO:0000256" key="6">
    <source>
        <dbReference type="ARBA" id="ARBA00022891"/>
    </source>
</evidence>
<name>A0A1R3WD20_9RHOB</name>
<dbReference type="STRING" id="515897.SAMN05421849_0383"/>
<dbReference type="GO" id="GO:0005886">
    <property type="term" value="C:plasma membrane"/>
    <property type="evidence" value="ECO:0007669"/>
    <property type="project" value="UniProtKB-SubCell"/>
</dbReference>
<dbReference type="OrthoDB" id="9794322at2"/>
<feature type="transmembrane region" description="Helical" evidence="11">
    <location>
        <begin position="121"/>
        <end position="139"/>
    </location>
</feature>
<evidence type="ECO:0000313" key="13">
    <source>
        <dbReference type="EMBL" id="SIT75772.1"/>
    </source>
</evidence>
<evidence type="ECO:0000256" key="2">
    <source>
        <dbReference type="ARBA" id="ARBA00004651"/>
    </source>
</evidence>
<organism evidence="13 14">
    <name type="scientific">Pontibaca methylaminivorans</name>
    <dbReference type="NCBI Taxonomy" id="515897"/>
    <lineage>
        <taxon>Bacteria</taxon>
        <taxon>Pseudomonadati</taxon>
        <taxon>Pseudomonadota</taxon>
        <taxon>Alphaproteobacteria</taxon>
        <taxon>Rhodobacterales</taxon>
        <taxon>Roseobacteraceae</taxon>
        <taxon>Pontibaca</taxon>
    </lineage>
</organism>
<dbReference type="RefSeq" id="WP_076646766.1">
    <property type="nucleotide sequence ID" value="NZ_FTPS01000001.1"/>
</dbReference>
<evidence type="ECO:0000256" key="7">
    <source>
        <dbReference type="ARBA" id="ARBA00022989"/>
    </source>
</evidence>
<gene>
    <name evidence="13" type="ORF">SAMN05421849_0383</name>
</gene>
<dbReference type="Gene3D" id="2.140.10.10">
    <property type="entry name" value="Quinoprotein alcohol dehydrogenase-like superfamily"/>
    <property type="match status" value="2"/>
</dbReference>
<evidence type="ECO:0000256" key="4">
    <source>
        <dbReference type="ARBA" id="ARBA00022475"/>
    </source>
</evidence>
<evidence type="ECO:0000256" key="11">
    <source>
        <dbReference type="SAM" id="Phobius"/>
    </source>
</evidence>
<feature type="transmembrane region" description="Helical" evidence="11">
    <location>
        <begin position="29"/>
        <end position="48"/>
    </location>
</feature>
<comment type="cofactor">
    <cofactor evidence="1">
        <name>pyrroloquinoline quinone</name>
        <dbReference type="ChEBI" id="CHEBI:58442"/>
    </cofactor>
</comment>
<evidence type="ECO:0000256" key="8">
    <source>
        <dbReference type="ARBA" id="ARBA00023002"/>
    </source>
</evidence>
<evidence type="ECO:0000256" key="1">
    <source>
        <dbReference type="ARBA" id="ARBA00001931"/>
    </source>
</evidence>
<evidence type="ECO:0000256" key="3">
    <source>
        <dbReference type="ARBA" id="ARBA00008156"/>
    </source>
</evidence>
<keyword evidence="4" id="KW-1003">Cell membrane</keyword>
<comment type="subcellular location">
    <subcellularLocation>
        <location evidence="2">Cell membrane</location>
        <topology evidence="2">Multi-pass membrane protein</topology>
    </subcellularLocation>
</comment>
<dbReference type="PROSITE" id="PS00364">
    <property type="entry name" value="BACTERIAL_PQQ_2"/>
    <property type="match status" value="1"/>
</dbReference>
<dbReference type="PANTHER" id="PTHR32303:SF4">
    <property type="entry name" value="QUINOPROTEIN GLUCOSE DEHYDROGENASE"/>
    <property type="match status" value="1"/>
</dbReference>
<accession>A0A1R3WD20</accession>
<feature type="domain" description="Pyrrolo-quinoline quinone repeat" evidence="12">
    <location>
        <begin position="169"/>
        <end position="291"/>
    </location>
</feature>
<keyword evidence="5 11" id="KW-0812">Transmembrane</keyword>
<feature type="domain" description="Pyrrolo-quinoline quinone repeat" evidence="12">
    <location>
        <begin position="347"/>
        <end position="823"/>
    </location>
</feature>
<dbReference type="PANTHER" id="PTHR32303">
    <property type="entry name" value="QUINOPROTEIN ALCOHOL DEHYDROGENASE (CYTOCHROME C)"/>
    <property type="match status" value="1"/>
</dbReference>
<dbReference type="NCBIfam" id="TIGR03074">
    <property type="entry name" value="PQQ_membr_DH"/>
    <property type="match status" value="1"/>
</dbReference>
<dbReference type="EMBL" id="FTPS01000001">
    <property type="protein sequence ID" value="SIT75772.1"/>
    <property type="molecule type" value="Genomic_DNA"/>
</dbReference>
<dbReference type="InterPro" id="IPR002372">
    <property type="entry name" value="PQQ_rpt_dom"/>
</dbReference>
<dbReference type="AlphaFoldDB" id="A0A1R3WD20"/>
<keyword evidence="14" id="KW-1185">Reference proteome</keyword>
<dbReference type="SMART" id="SM00564">
    <property type="entry name" value="PQQ"/>
    <property type="match status" value="4"/>
</dbReference>
<keyword evidence="8" id="KW-0560">Oxidoreductase</keyword>
<proteinExistence type="inferred from homology"/>
<evidence type="ECO:0000259" key="12">
    <source>
        <dbReference type="Pfam" id="PF01011"/>
    </source>
</evidence>
<evidence type="ECO:0000256" key="10">
    <source>
        <dbReference type="SAM" id="MobiDB-lite"/>
    </source>
</evidence>
<feature type="transmembrane region" description="Helical" evidence="11">
    <location>
        <begin position="55"/>
        <end position="71"/>
    </location>
</feature>
<feature type="region of interest" description="Disordered" evidence="10">
    <location>
        <begin position="572"/>
        <end position="596"/>
    </location>
</feature>
<sequence>MYRIIISLLVFLVGLIVTAGGIWLAAVGGSWFYVLLGLLLLGASVLTWRRNRFGIGLYGVTLLLTLVWSIGEAGFDWWALAPRGALLAVLGVLMLLPWMVRAMRPESGREGARGGYELNSGILALSLVIAGGVALYSAFSNPHDTPGNLGERVTVAADQPDAGVPDGEWWAYGRTNAGQRYSPLAQITPENVGALEVAWTYRTGETRSGVDPEETTYEVTPLVIDDTMYICTPFSTVIALDATTGEEKWRFDPQLKQPPTATTQHMTCRGVSYHRAEAGDLPDNVTLATGDAAPASSPDELVASSAAEATTDAAGVPQNVVTGGAEAGAPNPVVTRKDVPEDVTLPGQCLERLFVPTSDGRLITISAQTGEICPGFGGGNGTINLWANMPNITPGSFYATSPPIVTESLVIVNGAVNDNASVASPSGVIRAYDLYTGELVWNFDSKNPDATMPIANDEAYSHNAPNSWSVASYDPDLDLIYLPMGNESPDQYGGGRGENTERFSSSILALDASSGRVVWDFQTVHHDLWDYDVPAQPNLINLEIGGEAVPALVAPTKQGEVFVLNRETGEPVLPVSEQPAPQTTVEGDHAAPTQPHSALSFMPPVLREADMWGTTLFDQLYCRIRFRQLDYEGPFTPPTERGTLVYPGNFGTFNWGGVAVDPERGILFGMPVYLAFTVTMEKRADEMSRVVTQEGDPIFNENFGAPYAAMIGPFTSPLGLPCQQPPWGYVAAADLTSGDILYRHVNGTVRDLSGRLALPFEMGVPGIGGPIMTAGGVAFLSGTLDDYVRGYDVNSGEELWRARLPAGGQATPSTYEGADGRQYLVVVAGGHGSTGTRPGDSIIAYALP</sequence>
<dbReference type="GO" id="GO:0030288">
    <property type="term" value="C:outer membrane-bounded periplasmic space"/>
    <property type="evidence" value="ECO:0007669"/>
    <property type="project" value="InterPro"/>
</dbReference>
<dbReference type="InterPro" id="IPR017511">
    <property type="entry name" value="PQQ_mDH"/>
</dbReference>
<keyword evidence="9 11" id="KW-0472">Membrane</keyword>
<dbReference type="InterPro" id="IPR001479">
    <property type="entry name" value="Quinoprotein_DH_CS"/>
</dbReference>
<feature type="transmembrane region" description="Helical" evidence="11">
    <location>
        <begin position="77"/>
        <end position="100"/>
    </location>
</feature>
<protein>
    <submittedName>
        <fullName evidence="13">Quinoprotein glucose dehydrogenase</fullName>
    </submittedName>
</protein>
<dbReference type="Proteomes" id="UP000192455">
    <property type="component" value="Unassembled WGS sequence"/>
</dbReference>
<dbReference type="InterPro" id="IPR018391">
    <property type="entry name" value="PQQ_b-propeller_rpt"/>
</dbReference>
<dbReference type="GO" id="GO:0008876">
    <property type="term" value="F:quinoprotein glucose dehydrogenase activity"/>
    <property type="evidence" value="ECO:0007669"/>
    <property type="project" value="TreeGrafter"/>
</dbReference>
<keyword evidence="7 11" id="KW-1133">Transmembrane helix</keyword>